<feature type="disulfide bond" evidence="9">
    <location>
        <begin position="751"/>
        <end position="760"/>
    </location>
</feature>
<feature type="domain" description="Laminin EGF-like" evidence="12">
    <location>
        <begin position="993"/>
        <end position="1038"/>
    </location>
</feature>
<dbReference type="Gene3D" id="2.60.120.260">
    <property type="entry name" value="Galactose-binding domain-like"/>
    <property type="match status" value="1"/>
</dbReference>
<evidence type="ECO:0000259" key="13">
    <source>
        <dbReference type="PROSITE" id="PS51115"/>
    </source>
</evidence>
<name>A0A2S2R1P3_9HEMI</name>
<dbReference type="GO" id="GO:0009888">
    <property type="term" value="P:tissue development"/>
    <property type="evidence" value="ECO:0007669"/>
    <property type="project" value="TreeGrafter"/>
</dbReference>
<evidence type="ECO:0000313" key="17">
    <source>
        <dbReference type="RefSeq" id="XP_025424274.1"/>
    </source>
</evidence>
<evidence type="ECO:0000259" key="12">
    <source>
        <dbReference type="PROSITE" id="PS50027"/>
    </source>
</evidence>
<dbReference type="InterPro" id="IPR000034">
    <property type="entry name" value="Laminin_IV"/>
</dbReference>
<dbReference type="Pfam" id="PF00052">
    <property type="entry name" value="Laminin_B"/>
    <property type="match status" value="1"/>
</dbReference>
<evidence type="ECO:0000256" key="6">
    <source>
        <dbReference type="ARBA" id="ARBA00023180"/>
    </source>
</evidence>
<dbReference type="Proteomes" id="UP000694846">
    <property type="component" value="Unplaced"/>
</dbReference>
<comment type="caution">
    <text evidence="9">Lacks conserved residue(s) required for the propagation of feature annotation.</text>
</comment>
<keyword evidence="2" id="KW-0964">Secreted</keyword>
<dbReference type="Pfam" id="PF00055">
    <property type="entry name" value="Laminin_N"/>
    <property type="match status" value="1"/>
</dbReference>
<feature type="disulfide bond" evidence="9">
    <location>
        <begin position="945"/>
        <end position="957"/>
    </location>
</feature>
<feature type="domain" description="Laminin EGF-like" evidence="12">
    <location>
        <begin position="945"/>
        <end position="992"/>
    </location>
</feature>
<feature type="domain" description="Laminin EGF-like" evidence="12">
    <location>
        <begin position="733"/>
        <end position="781"/>
    </location>
</feature>
<dbReference type="SMART" id="SM00281">
    <property type="entry name" value="LamB"/>
    <property type="match status" value="1"/>
</dbReference>
<dbReference type="SMART" id="SM00136">
    <property type="entry name" value="LamNT"/>
    <property type="match status" value="1"/>
</dbReference>
<evidence type="ECO:0000256" key="9">
    <source>
        <dbReference type="PROSITE-ProRule" id="PRU00460"/>
    </source>
</evidence>
<keyword evidence="16" id="KW-1185">Reference proteome</keyword>
<dbReference type="RefSeq" id="XP_025424274.1">
    <property type="nucleotide sequence ID" value="XM_025568489.1"/>
</dbReference>
<dbReference type="PANTHER" id="PTHR10574">
    <property type="entry name" value="NETRIN/LAMININ-RELATED"/>
    <property type="match status" value="1"/>
</dbReference>
<feature type="signal peptide" evidence="11">
    <location>
        <begin position="1"/>
        <end position="24"/>
    </location>
</feature>
<feature type="coiled-coil region" evidence="10">
    <location>
        <begin position="1557"/>
        <end position="1614"/>
    </location>
</feature>
<keyword evidence="6" id="KW-0325">Glycoprotein</keyword>
<dbReference type="FunFam" id="2.60.120.260:FF:000018">
    <property type="entry name" value="Laminin subunit gamma 1"/>
    <property type="match status" value="1"/>
</dbReference>
<dbReference type="OrthoDB" id="430826at2759"/>
<dbReference type="InterPro" id="IPR008211">
    <property type="entry name" value="Laminin_N"/>
</dbReference>
<evidence type="ECO:0000313" key="16">
    <source>
        <dbReference type="Proteomes" id="UP000694846"/>
    </source>
</evidence>
<evidence type="ECO:0000256" key="10">
    <source>
        <dbReference type="SAM" id="Coils"/>
    </source>
</evidence>
<feature type="disulfide bond" evidence="9">
    <location>
        <begin position="917"/>
        <end position="926"/>
    </location>
</feature>
<dbReference type="GO" id="GO:0048731">
    <property type="term" value="P:system development"/>
    <property type="evidence" value="ECO:0007669"/>
    <property type="project" value="UniProtKB-ARBA"/>
</dbReference>
<evidence type="ECO:0000256" key="5">
    <source>
        <dbReference type="ARBA" id="ARBA00023157"/>
    </source>
</evidence>
<accession>A0A2S2R1P3</accession>
<dbReference type="SMART" id="SM00180">
    <property type="entry name" value="EGF_Lam"/>
    <property type="match status" value="10"/>
</dbReference>
<dbReference type="PRINTS" id="PR00011">
    <property type="entry name" value="EGFLAMININ"/>
</dbReference>
<proteinExistence type="predicted"/>
<reference evidence="15" key="1">
    <citation type="submission" date="2018-04" db="EMBL/GenBank/DDBJ databases">
        <title>Transcriptome assembly of Sipha flava.</title>
        <authorList>
            <person name="Scully E.D."/>
            <person name="Geib S.M."/>
            <person name="Palmer N.A."/>
            <person name="Koch K."/>
            <person name="Bradshaw J."/>
            <person name="Heng-Moss T."/>
            <person name="Sarath G."/>
        </authorList>
    </citation>
    <scope>NUCLEOTIDE SEQUENCE</scope>
</reference>
<dbReference type="PROSITE" id="PS01248">
    <property type="entry name" value="EGF_LAM_1"/>
    <property type="match status" value="3"/>
</dbReference>
<organism evidence="15">
    <name type="scientific">Sipha flava</name>
    <name type="common">yellow sugarcane aphid</name>
    <dbReference type="NCBI Taxonomy" id="143950"/>
    <lineage>
        <taxon>Eukaryota</taxon>
        <taxon>Metazoa</taxon>
        <taxon>Ecdysozoa</taxon>
        <taxon>Arthropoda</taxon>
        <taxon>Hexapoda</taxon>
        <taxon>Insecta</taxon>
        <taxon>Pterygota</taxon>
        <taxon>Neoptera</taxon>
        <taxon>Paraneoptera</taxon>
        <taxon>Hemiptera</taxon>
        <taxon>Sternorrhyncha</taxon>
        <taxon>Aphidomorpha</taxon>
        <taxon>Aphidoidea</taxon>
        <taxon>Aphididae</taxon>
        <taxon>Sipha</taxon>
    </lineage>
</organism>
<dbReference type="Gene3D" id="2.10.25.10">
    <property type="entry name" value="Laminin"/>
    <property type="match status" value="9"/>
</dbReference>
<feature type="domain" description="Laminin EGF-like" evidence="12">
    <location>
        <begin position="286"/>
        <end position="345"/>
    </location>
</feature>
<feature type="disulfide bond" evidence="9">
    <location>
        <begin position="402"/>
        <end position="414"/>
    </location>
</feature>
<feature type="coiled-coil region" evidence="10">
    <location>
        <begin position="1298"/>
        <end position="1325"/>
    </location>
</feature>
<comment type="subcellular location">
    <subcellularLocation>
        <location evidence="1">Secreted</location>
    </subcellularLocation>
</comment>
<keyword evidence="4" id="KW-0677">Repeat</keyword>
<dbReference type="FunFam" id="2.10.25.10:FF:000067">
    <property type="entry name" value="Laminin subunit gamma 1"/>
    <property type="match status" value="2"/>
</dbReference>
<feature type="coiled-coil region" evidence="10">
    <location>
        <begin position="1455"/>
        <end position="1517"/>
    </location>
</feature>
<reference evidence="17" key="2">
    <citation type="submission" date="2025-04" db="UniProtKB">
        <authorList>
            <consortium name="RefSeq"/>
        </authorList>
    </citation>
    <scope>IDENTIFICATION</scope>
    <source>
        <tissue evidence="17">Whole body</tissue>
    </source>
</reference>
<dbReference type="InterPro" id="IPR000742">
    <property type="entry name" value="EGF"/>
</dbReference>
<dbReference type="PROSITE" id="PS50027">
    <property type="entry name" value="EGF_LAM_2"/>
    <property type="match status" value="8"/>
</dbReference>
<feature type="disulfide bond" evidence="9">
    <location>
        <begin position="947"/>
        <end position="964"/>
    </location>
</feature>
<dbReference type="FunFam" id="2.10.25.10:FF:000758">
    <property type="entry name" value="Laminin subunit gamma 1"/>
    <property type="match status" value="1"/>
</dbReference>
<feature type="domain" description="Laminin IV type A" evidence="13">
    <location>
        <begin position="528"/>
        <end position="698"/>
    </location>
</feature>
<dbReference type="FunFam" id="2.10.25.10:FF:000105">
    <property type="entry name" value="laminin subunit gamma-1"/>
    <property type="match status" value="1"/>
</dbReference>
<feature type="disulfide bond" evidence="9">
    <location>
        <begin position="311"/>
        <end position="320"/>
    </location>
</feature>
<evidence type="ECO:0000259" key="14">
    <source>
        <dbReference type="PROSITE" id="PS51117"/>
    </source>
</evidence>
<dbReference type="PROSITE" id="PS51117">
    <property type="entry name" value="LAMININ_NTER"/>
    <property type="match status" value="1"/>
</dbReference>
<dbReference type="EMBL" id="GGMS01014748">
    <property type="protein sequence ID" value="MBY83951.1"/>
    <property type="molecule type" value="Transcribed_RNA"/>
</dbReference>
<dbReference type="SMART" id="SM00181">
    <property type="entry name" value="EGF"/>
    <property type="match status" value="5"/>
</dbReference>
<feature type="domain" description="Laminin EGF-like" evidence="12">
    <location>
        <begin position="891"/>
        <end position="944"/>
    </location>
</feature>
<feature type="domain" description="Laminin EGF-like" evidence="12">
    <location>
        <begin position="449"/>
        <end position="501"/>
    </location>
</feature>
<feature type="disulfide bond" evidence="9">
    <location>
        <begin position="472"/>
        <end position="481"/>
    </location>
</feature>
<feature type="disulfide bond" evidence="9">
    <location>
        <begin position="966"/>
        <end position="975"/>
    </location>
</feature>
<dbReference type="Pfam" id="PF00053">
    <property type="entry name" value="EGF_laminin"/>
    <property type="match status" value="10"/>
</dbReference>
<dbReference type="GO" id="GO:0005576">
    <property type="term" value="C:extracellular region"/>
    <property type="evidence" value="ECO:0007669"/>
    <property type="project" value="UniProtKB-SubCell"/>
</dbReference>
<feature type="disulfide bond" evidence="9">
    <location>
        <begin position="422"/>
        <end position="431"/>
    </location>
</feature>
<evidence type="ECO:0000256" key="7">
    <source>
        <dbReference type="ARBA" id="ARBA00023292"/>
    </source>
</evidence>
<feature type="disulfide bond" evidence="9">
    <location>
        <begin position="860"/>
        <end position="869"/>
    </location>
</feature>
<dbReference type="FunFam" id="2.10.25.10:FF:000166">
    <property type="entry name" value="laminin subunit gamma-1"/>
    <property type="match status" value="1"/>
</dbReference>
<dbReference type="FunFam" id="2.10.25.10:FF:000193">
    <property type="entry name" value="Laminin subunit gamma 1"/>
    <property type="match status" value="1"/>
</dbReference>
<dbReference type="CDD" id="cd00055">
    <property type="entry name" value="EGF_Lam"/>
    <property type="match status" value="8"/>
</dbReference>
<dbReference type="InterPro" id="IPR002049">
    <property type="entry name" value="LE_dom"/>
</dbReference>
<feature type="disulfide bond" evidence="9">
    <location>
        <begin position="1013"/>
        <end position="1022"/>
    </location>
</feature>
<evidence type="ECO:0000256" key="11">
    <source>
        <dbReference type="SAM" id="SignalP"/>
    </source>
</evidence>
<feature type="domain" description="Laminin N-terminal" evidence="14">
    <location>
        <begin position="49"/>
        <end position="285"/>
    </location>
</feature>
<keyword evidence="5 9" id="KW-1015">Disulfide bond</keyword>
<dbReference type="GO" id="GO:0009887">
    <property type="term" value="P:animal organ morphogenesis"/>
    <property type="evidence" value="ECO:0007669"/>
    <property type="project" value="TreeGrafter"/>
</dbReference>
<evidence type="ECO:0000256" key="8">
    <source>
        <dbReference type="ARBA" id="ARBA00065619"/>
    </source>
</evidence>
<dbReference type="SUPFAM" id="SSF57196">
    <property type="entry name" value="EGF/Laminin"/>
    <property type="match status" value="10"/>
</dbReference>
<dbReference type="PANTHER" id="PTHR10574:SF435">
    <property type="entry name" value="LAMININ SUBUNIT GAMMA-1"/>
    <property type="match status" value="1"/>
</dbReference>
<feature type="coiled-coil region" evidence="10">
    <location>
        <begin position="1391"/>
        <end position="1425"/>
    </location>
</feature>
<evidence type="ECO:0000256" key="2">
    <source>
        <dbReference type="ARBA" id="ARBA00022525"/>
    </source>
</evidence>
<dbReference type="InterPro" id="IPR050440">
    <property type="entry name" value="Laminin/Netrin_ECM"/>
</dbReference>
<evidence type="ECO:0000313" key="15">
    <source>
        <dbReference type="EMBL" id="MBY83951.1"/>
    </source>
</evidence>
<feature type="domain" description="Laminin EGF-like" evidence="12">
    <location>
        <begin position="836"/>
        <end position="890"/>
    </location>
</feature>
<dbReference type="FunFam" id="2.10.25.10:FF:000224">
    <property type="entry name" value="Usherin"/>
    <property type="match status" value="1"/>
</dbReference>
<evidence type="ECO:0000256" key="3">
    <source>
        <dbReference type="ARBA" id="ARBA00022729"/>
    </source>
</evidence>
<feature type="chain" id="PRO_5044579340" evidence="11">
    <location>
        <begin position="25"/>
        <end position="1632"/>
    </location>
</feature>
<gene>
    <name evidence="15" type="primary">LanB2_0</name>
    <name evidence="17" type="synonym">LOC112693427</name>
    <name evidence="15" type="ORF">g.136716</name>
</gene>
<dbReference type="PROSITE" id="PS51115">
    <property type="entry name" value="LAMININ_IVA"/>
    <property type="match status" value="1"/>
</dbReference>
<keyword evidence="10" id="KW-0175">Coiled coil</keyword>
<dbReference type="FunFam" id="2.10.25.10:FF:000051">
    <property type="entry name" value="Laminin subunit alpha 4"/>
    <property type="match status" value="1"/>
</dbReference>
<keyword evidence="3 11" id="KW-0732">Signal</keyword>
<comment type="subunit">
    <text evidence="8">Laminin is a complex glycoprotein, consisting of three different polypeptide chains (alpha, beta, gamma), which are bound to each other by disulfide bonds into a cross-shaped molecule comprising one long and three short arms with globules at each end.</text>
</comment>
<keyword evidence="7 9" id="KW-0424">Laminin EGF-like domain</keyword>
<protein>
    <submittedName>
        <fullName evidence="15 17">Laminin subunit gamma-1</fullName>
    </submittedName>
</protein>
<feature type="disulfide bond" evidence="9">
    <location>
        <begin position="993"/>
        <end position="1005"/>
    </location>
</feature>
<feature type="domain" description="Laminin EGF-like" evidence="12">
    <location>
        <begin position="402"/>
        <end position="448"/>
    </location>
</feature>
<evidence type="ECO:0000256" key="4">
    <source>
        <dbReference type="ARBA" id="ARBA00022737"/>
    </source>
</evidence>
<sequence length="1632" mass="179746">MKPRPPSSFPLVTAAVVLLTAVVAIPDVTIPIEPIDNTGGNQCYDEHNIPQRCIPGFENAAFGLEVEATNTCGVAGPTEFCVQSGSQVTKKTCDVCTESSHAPYYMTDFSSYANRTWWQSETMYENVQYPNQVNLTLHFGKAFDITYIRLLFYSPRPESFAIYKKSVEDGPWIPYQFYSGSCRDTYGLPDLNYIRIGEQETRAFCTSEFSDISPLTGGSVPFSTLEGRPSAKYYDSKSEFWDWVTATDVLITLDRLNTFGDEVFGDPQVLKSYFYAIADFAVGARCKCNGHASECVKSTGLDGSSRRVCRCEHNTAGPDCNECLPFFNDAPWSRATASNAHECKECNCNGFSHRCFFDKDLYDRTGHGGHCLDCTGNRDGTNCERCRENYYQRKGDTHCSPCECDPVGSWSLQCNGEGKCQCRAGVTGDKCDRCADNHFDFSTTGCKPCGCNVAGSLDNEPRCEAENGNCICKENVEGIQCNKCKPGFFNLDEENEFGCTPCFCYGHSSVCQSASGYSRVSVESVFARGNERWNGSDQYGRTILPVHSPFKQSLEISSPSRDSVYFLAPDKFLGDQRSSYNHDLTFKLSIGENSPEPKINDVILEGGSGLRITQAIFGQGNQLPSDTPKMYKFRLHENPDYGWQPRLSARDFFSVLSNLTAIKIRGTYSDRGVGFLDDFSLQTARRGAPGLPANWVEMCTCPEGYIGQFCESCAPGSRHEPTSGGPFSPCVPCNCHGHASICDADTGRCICQHNTAGENCDRCAKGYYGNALQGTAYDCKLCPCPNQGSCVLIGEDTVICLECPKGYGGPRCDICSDGYFGDPTGKNGPISICKPCDCNSNVDPNAIGNCNRTTGECLKCTYNTGGPQCDQCLPGYFGDALDPEKGDCKPCDCYHLGTTETGFGPLACDQLNGQCQCKPHVTGINCDQCEVGYFNIASGDGCQSCGCDPIGSVNNTCDTFSGQCVCRPGITGKKCDSCEPFHYGFSVEGCKPCACDSIGSISLQCDANGQCPCMENVEGRRCDQCKENKYDRQRGCVDCPACYNLVQDAVGAHRENLRKLEKVLKDINNNPTVINDADFEQKLAEVQLYVNQLEKNAKLATGGNVPTSDKLDSLQEKIKEIQDLMAQTNSWKATAEENSLQAEKNIMAIEKMNEETANTLKNAMDYIQTEGATALAKAISKSEELGQQSDQMSEIAREARTFVEMKEEEIEKMKAIADKAINISAEAHEITKNAINQQKNISDELKDLDTEFNYVKDKLLVEIIGQANEAQESVSMINNDSLTIYRDIYAINLPDINLADLKQNISNLNAESQKIKDDLKLQKDNDNIANLLMEVAEGLQQSELTLQQGELQQKQRESIMAQANASFEKADQAVKLGVRIKEEAQQTLSTLQAFDKQVQDSKKNATEALEQVSEIKQLIQEADDKTIRAQQALAGAEVSATNARDIAQQAQNTYAEQAGKEANKIKDAAEEMLSEAHKLNDESDGLEKRVEYTAERLKTVESQFEQDQESINEAKTKIGQAKTSASEAKKLVDKGLEDVTKILNELSNIVDFDSEKLSQLSTRLESVEQDLISAKLDEKLMTINNARIAQAQLIKTYEDDIQALSNDVANIEAIRRALPNGCWKKTNIEELR</sequence>
<evidence type="ECO:0000256" key="1">
    <source>
        <dbReference type="ARBA" id="ARBA00004613"/>
    </source>
</evidence>